<dbReference type="Proteomes" id="UP000002277">
    <property type="component" value="Chromosome 11"/>
</dbReference>
<evidence type="ECO:0000313" key="2">
    <source>
        <dbReference type="Ensembl" id="ENSPTRP00000082190.1"/>
    </source>
</evidence>
<dbReference type="Ensembl" id="ENSPTRT00000105936.1">
    <property type="protein sequence ID" value="ENSPTRP00000082190.1"/>
    <property type="gene ID" value="ENSPTRG00000049054.1"/>
</dbReference>
<reference evidence="2 3" key="1">
    <citation type="journal article" date="2005" name="Nature">
        <title>Initial sequence of the chimpanzee genome and comparison with the human genome.</title>
        <authorList>
            <consortium name="Chimpanzee sequencing and analysis consortium"/>
        </authorList>
    </citation>
    <scope>NUCLEOTIDE SEQUENCE [LARGE SCALE GENOMIC DNA]</scope>
</reference>
<organism evidence="2 3">
    <name type="scientific">Pan troglodytes</name>
    <name type="common">Chimpanzee</name>
    <dbReference type="NCBI Taxonomy" id="9598"/>
    <lineage>
        <taxon>Eukaryota</taxon>
        <taxon>Metazoa</taxon>
        <taxon>Chordata</taxon>
        <taxon>Craniata</taxon>
        <taxon>Vertebrata</taxon>
        <taxon>Euteleostomi</taxon>
        <taxon>Mammalia</taxon>
        <taxon>Eutheria</taxon>
        <taxon>Euarchontoglires</taxon>
        <taxon>Primates</taxon>
        <taxon>Haplorrhini</taxon>
        <taxon>Catarrhini</taxon>
        <taxon>Hominidae</taxon>
        <taxon>Pan</taxon>
    </lineage>
</organism>
<evidence type="ECO:0000256" key="1">
    <source>
        <dbReference type="SAM" id="MobiDB-lite"/>
    </source>
</evidence>
<protein>
    <submittedName>
        <fullName evidence="2">Uncharacterized protein</fullName>
    </submittedName>
</protein>
<dbReference type="Bgee" id="ENSPTRG00000049054">
    <property type="expression patterns" value="Expressed in lymph node and 2 other cell types or tissues"/>
</dbReference>
<dbReference type="AlphaFoldDB" id="A0A2I3SYX0"/>
<proteinExistence type="predicted"/>
<keyword evidence="3" id="KW-1185">Reference proteome</keyword>
<evidence type="ECO:0000313" key="3">
    <source>
        <dbReference type="Proteomes" id="UP000002277"/>
    </source>
</evidence>
<dbReference type="InParanoid" id="A0A2I3SYX0"/>
<name>A0A2I3SYX0_PANTR</name>
<reference evidence="2" key="3">
    <citation type="submission" date="2025-09" db="UniProtKB">
        <authorList>
            <consortium name="Ensembl"/>
        </authorList>
    </citation>
    <scope>IDENTIFICATION</scope>
</reference>
<sequence>MNGKIVKMEGELALRWRGADPDSNIRGGARQQPPEAQWKGSSNLGLISTSLPCTEPPASLPLRQQREPSQQLLMKKEWRNYNITTR</sequence>
<dbReference type="GeneTree" id="ENSGT00910000147309"/>
<feature type="region of interest" description="Disordered" evidence="1">
    <location>
        <begin position="18"/>
        <end position="45"/>
    </location>
</feature>
<accession>A0A2I3SYX0</accession>
<reference evidence="2" key="2">
    <citation type="submission" date="2025-08" db="UniProtKB">
        <authorList>
            <consortium name="Ensembl"/>
        </authorList>
    </citation>
    <scope>IDENTIFICATION</scope>
</reference>
<dbReference type="EMBL" id="AACZ04032662">
    <property type="status" value="NOT_ANNOTATED_CDS"/>
    <property type="molecule type" value="Genomic_DNA"/>
</dbReference>
<dbReference type="OMA" id="LQKEWWN"/>